<keyword evidence="6" id="KW-0804">Transcription</keyword>
<feature type="repeat" description="WD" evidence="8">
    <location>
        <begin position="25"/>
        <end position="67"/>
    </location>
</feature>
<sequence>MFGDAKYRDSVKVYSTNTEECVHILQGHTDLVTGIAFNPINHLQVYSCSVDGTVRLWDYTDGILIKTLFTGHKIIALYVSKKHEGIIFVTVPMASKTDSEAFQLVAIHLPKTVGQEVEVNELSSVLTDISPAPKTTCFGREKLDWKRDK</sequence>
<dbReference type="PROSITE" id="PS50294">
    <property type="entry name" value="WD_REPEATS_REGION"/>
    <property type="match status" value="1"/>
</dbReference>
<dbReference type="GO" id="GO:0032040">
    <property type="term" value="C:small-subunit processome"/>
    <property type="evidence" value="ECO:0007669"/>
    <property type="project" value="InterPro"/>
</dbReference>
<dbReference type="GO" id="GO:0003723">
    <property type="term" value="F:RNA binding"/>
    <property type="evidence" value="ECO:0007669"/>
    <property type="project" value="InterPro"/>
</dbReference>
<keyword evidence="2" id="KW-0690">Ribosome biogenesis</keyword>
<evidence type="ECO:0000256" key="3">
    <source>
        <dbReference type="ARBA" id="ARBA00022552"/>
    </source>
</evidence>
<comment type="subcellular location">
    <subcellularLocation>
        <location evidence="1">Nucleus</location>
        <location evidence="1">Nucleolus</location>
    </subcellularLocation>
</comment>
<dbReference type="OrthoDB" id="4096at2759"/>
<protein>
    <submittedName>
        <fullName evidence="9">Uncharacterized protein</fullName>
    </submittedName>
</protein>
<gene>
    <name evidence="9" type="ORF">JZ751_029502</name>
</gene>
<name>A0A8T2PI91_9TELE</name>
<dbReference type="Gene3D" id="2.130.10.10">
    <property type="entry name" value="YVTN repeat-like/Quinoprotein amine dehydrogenase"/>
    <property type="match status" value="1"/>
</dbReference>
<dbReference type="SMART" id="SM00320">
    <property type="entry name" value="WD40"/>
    <property type="match status" value="1"/>
</dbReference>
<dbReference type="SUPFAM" id="SSF50978">
    <property type="entry name" value="WD40 repeat-like"/>
    <property type="match status" value="1"/>
</dbReference>
<evidence type="ECO:0000256" key="8">
    <source>
        <dbReference type="PROSITE-ProRule" id="PRU00221"/>
    </source>
</evidence>
<dbReference type="PROSITE" id="PS50082">
    <property type="entry name" value="WD_REPEATS_2"/>
    <property type="match status" value="1"/>
</dbReference>
<evidence type="ECO:0000256" key="7">
    <source>
        <dbReference type="ARBA" id="ARBA00023242"/>
    </source>
</evidence>
<dbReference type="PANTHER" id="PTHR44215:SF1">
    <property type="entry name" value="WD REPEAT-CONTAINING PROTEIN 75"/>
    <property type="match status" value="1"/>
</dbReference>
<keyword evidence="5" id="KW-0677">Repeat</keyword>
<evidence type="ECO:0000256" key="5">
    <source>
        <dbReference type="ARBA" id="ARBA00022737"/>
    </source>
</evidence>
<keyword evidence="3" id="KW-0698">rRNA processing</keyword>
<reference evidence="9" key="1">
    <citation type="thesis" date="2021" institute="BYU ScholarsArchive" country="Provo, UT, USA">
        <title>Applications of and Algorithms for Genome Assembly and Genomic Analyses with an Emphasis on Marine Teleosts.</title>
        <authorList>
            <person name="Pickett B.D."/>
        </authorList>
    </citation>
    <scope>NUCLEOTIDE SEQUENCE</scope>
    <source>
        <strain evidence="9">HI-2016</strain>
    </source>
</reference>
<dbReference type="InterPro" id="IPR001680">
    <property type="entry name" value="WD40_rpt"/>
</dbReference>
<dbReference type="GO" id="GO:0045943">
    <property type="term" value="P:positive regulation of transcription by RNA polymerase I"/>
    <property type="evidence" value="ECO:0007669"/>
    <property type="project" value="InterPro"/>
</dbReference>
<keyword evidence="4 8" id="KW-0853">WD repeat</keyword>
<evidence type="ECO:0000256" key="2">
    <source>
        <dbReference type="ARBA" id="ARBA00022517"/>
    </source>
</evidence>
<dbReference type="InterPro" id="IPR015943">
    <property type="entry name" value="WD40/YVTN_repeat-like_dom_sf"/>
</dbReference>
<dbReference type="Proteomes" id="UP000824540">
    <property type="component" value="Unassembled WGS sequence"/>
</dbReference>
<evidence type="ECO:0000313" key="9">
    <source>
        <dbReference type="EMBL" id="KAG9349178.1"/>
    </source>
</evidence>
<dbReference type="EMBL" id="JAFBMS010000010">
    <property type="protein sequence ID" value="KAG9349178.1"/>
    <property type="molecule type" value="Genomic_DNA"/>
</dbReference>
<dbReference type="InterPro" id="IPR053826">
    <property type="entry name" value="WDR75"/>
</dbReference>
<dbReference type="Pfam" id="PF23869">
    <property type="entry name" value="Beta-prop_WDR75_1st"/>
    <property type="match status" value="1"/>
</dbReference>
<organism evidence="9 10">
    <name type="scientific">Albula glossodonta</name>
    <name type="common">roundjaw bonefish</name>
    <dbReference type="NCBI Taxonomy" id="121402"/>
    <lineage>
        <taxon>Eukaryota</taxon>
        <taxon>Metazoa</taxon>
        <taxon>Chordata</taxon>
        <taxon>Craniata</taxon>
        <taxon>Vertebrata</taxon>
        <taxon>Euteleostomi</taxon>
        <taxon>Actinopterygii</taxon>
        <taxon>Neopterygii</taxon>
        <taxon>Teleostei</taxon>
        <taxon>Albuliformes</taxon>
        <taxon>Albulidae</taxon>
        <taxon>Albula</taxon>
    </lineage>
</organism>
<comment type="caution">
    <text evidence="9">The sequence shown here is derived from an EMBL/GenBank/DDBJ whole genome shotgun (WGS) entry which is preliminary data.</text>
</comment>
<evidence type="ECO:0000256" key="6">
    <source>
        <dbReference type="ARBA" id="ARBA00023163"/>
    </source>
</evidence>
<dbReference type="GO" id="GO:2000234">
    <property type="term" value="P:positive regulation of rRNA processing"/>
    <property type="evidence" value="ECO:0007669"/>
    <property type="project" value="TreeGrafter"/>
</dbReference>
<dbReference type="AlphaFoldDB" id="A0A8T2PI91"/>
<dbReference type="PANTHER" id="PTHR44215">
    <property type="entry name" value="WD REPEAT-CONTAINING PROTEIN 75"/>
    <property type="match status" value="1"/>
</dbReference>
<accession>A0A8T2PI91</accession>
<keyword evidence="10" id="KW-1185">Reference proteome</keyword>
<evidence type="ECO:0000313" key="10">
    <source>
        <dbReference type="Proteomes" id="UP000824540"/>
    </source>
</evidence>
<dbReference type="GO" id="GO:0006364">
    <property type="term" value="P:rRNA processing"/>
    <property type="evidence" value="ECO:0007669"/>
    <property type="project" value="UniProtKB-KW"/>
</dbReference>
<evidence type="ECO:0000256" key="4">
    <source>
        <dbReference type="ARBA" id="ARBA00022574"/>
    </source>
</evidence>
<evidence type="ECO:0000256" key="1">
    <source>
        <dbReference type="ARBA" id="ARBA00004604"/>
    </source>
</evidence>
<keyword evidence="7" id="KW-0539">Nucleus</keyword>
<proteinExistence type="predicted"/>
<dbReference type="InterPro" id="IPR036322">
    <property type="entry name" value="WD40_repeat_dom_sf"/>
</dbReference>